<comment type="caution">
    <text evidence="7">The sequence shown here is derived from an EMBL/GenBank/DDBJ whole genome shotgun (WGS) entry which is preliminary data.</text>
</comment>
<dbReference type="Pfam" id="PF08281">
    <property type="entry name" value="Sigma70_r4_2"/>
    <property type="match status" value="1"/>
</dbReference>
<reference evidence="7 8" key="1">
    <citation type="journal article" date="2016" name="Nat. Commun.">
        <title>Thousands of microbial genomes shed light on interconnected biogeochemical processes in an aquifer system.</title>
        <authorList>
            <person name="Anantharaman K."/>
            <person name="Brown C.T."/>
            <person name="Hug L.A."/>
            <person name="Sharon I."/>
            <person name="Castelle C.J."/>
            <person name="Probst A.J."/>
            <person name="Thomas B.C."/>
            <person name="Singh A."/>
            <person name="Wilkins M.J."/>
            <person name="Karaoz U."/>
            <person name="Brodie E.L."/>
            <person name="Williams K.H."/>
            <person name="Hubbard S.S."/>
            <person name="Banfield J.F."/>
        </authorList>
    </citation>
    <scope>NUCLEOTIDE SEQUENCE [LARGE SCALE GENOMIC DNA]</scope>
</reference>
<dbReference type="Gene3D" id="1.10.1740.10">
    <property type="match status" value="1"/>
</dbReference>
<keyword evidence="3" id="KW-0731">Sigma factor</keyword>
<accession>A0A1F6CE91</accession>
<organism evidence="7 8">
    <name type="scientific">Candidatus Kaiserbacteria bacterium RIFCSPHIGHO2_01_FULL_49_13</name>
    <dbReference type="NCBI Taxonomy" id="1798477"/>
    <lineage>
        <taxon>Bacteria</taxon>
        <taxon>Candidatus Kaiseribacteriota</taxon>
    </lineage>
</organism>
<dbReference type="InterPro" id="IPR007627">
    <property type="entry name" value="RNA_pol_sigma70_r2"/>
</dbReference>
<dbReference type="InterPro" id="IPR013249">
    <property type="entry name" value="RNA_pol_sigma70_r4_t2"/>
</dbReference>
<evidence type="ECO:0000259" key="6">
    <source>
        <dbReference type="Pfam" id="PF08281"/>
    </source>
</evidence>
<dbReference type="Pfam" id="PF04542">
    <property type="entry name" value="Sigma70_r2"/>
    <property type="match status" value="1"/>
</dbReference>
<dbReference type="InterPro" id="IPR036388">
    <property type="entry name" value="WH-like_DNA-bd_sf"/>
</dbReference>
<evidence type="ECO:0000256" key="3">
    <source>
        <dbReference type="ARBA" id="ARBA00023082"/>
    </source>
</evidence>
<feature type="domain" description="RNA polymerase sigma factor 70 region 4 type 2" evidence="6">
    <location>
        <begin position="140"/>
        <end position="189"/>
    </location>
</feature>
<dbReference type="SUPFAM" id="SSF88659">
    <property type="entry name" value="Sigma3 and sigma4 domains of RNA polymerase sigma factors"/>
    <property type="match status" value="1"/>
</dbReference>
<dbReference type="InterPro" id="IPR014284">
    <property type="entry name" value="RNA_pol_sigma-70_dom"/>
</dbReference>
<dbReference type="PANTHER" id="PTHR43133:SF60">
    <property type="entry name" value="RNA POLYMERASE SIGMA FACTOR SIGV"/>
    <property type="match status" value="1"/>
</dbReference>
<dbReference type="Proteomes" id="UP000178344">
    <property type="component" value="Unassembled WGS sequence"/>
</dbReference>
<gene>
    <name evidence="7" type="ORF">A2671_01515</name>
</gene>
<evidence type="ECO:0008006" key="9">
    <source>
        <dbReference type="Google" id="ProtNLM"/>
    </source>
</evidence>
<evidence type="ECO:0000256" key="1">
    <source>
        <dbReference type="ARBA" id="ARBA00010641"/>
    </source>
</evidence>
<feature type="domain" description="RNA polymerase sigma-70 region 2" evidence="5">
    <location>
        <begin position="38"/>
        <end position="107"/>
    </location>
</feature>
<comment type="similarity">
    <text evidence="1">Belongs to the sigma-70 factor family. ECF subfamily.</text>
</comment>
<evidence type="ECO:0000256" key="2">
    <source>
        <dbReference type="ARBA" id="ARBA00023015"/>
    </source>
</evidence>
<dbReference type="AlphaFoldDB" id="A0A1F6CE91"/>
<dbReference type="InterPro" id="IPR013324">
    <property type="entry name" value="RNA_pol_sigma_r3/r4-like"/>
</dbReference>
<dbReference type="GO" id="GO:0006352">
    <property type="term" value="P:DNA-templated transcription initiation"/>
    <property type="evidence" value="ECO:0007669"/>
    <property type="project" value="InterPro"/>
</dbReference>
<dbReference type="InterPro" id="IPR039425">
    <property type="entry name" value="RNA_pol_sigma-70-like"/>
</dbReference>
<dbReference type="NCBIfam" id="TIGR02937">
    <property type="entry name" value="sigma70-ECF"/>
    <property type="match status" value="1"/>
</dbReference>
<keyword evidence="2" id="KW-0805">Transcription regulation</keyword>
<dbReference type="CDD" id="cd06171">
    <property type="entry name" value="Sigma70_r4"/>
    <property type="match status" value="1"/>
</dbReference>
<dbReference type="SUPFAM" id="SSF88946">
    <property type="entry name" value="Sigma2 domain of RNA polymerase sigma factors"/>
    <property type="match status" value="1"/>
</dbReference>
<dbReference type="InterPro" id="IPR013325">
    <property type="entry name" value="RNA_pol_sigma_r2"/>
</dbReference>
<protein>
    <recommendedName>
        <fullName evidence="9">RNA polymerase sigma factor</fullName>
    </recommendedName>
</protein>
<keyword evidence="4" id="KW-0804">Transcription</keyword>
<dbReference type="GO" id="GO:0016987">
    <property type="term" value="F:sigma factor activity"/>
    <property type="evidence" value="ECO:0007669"/>
    <property type="project" value="UniProtKB-KW"/>
</dbReference>
<evidence type="ECO:0000313" key="7">
    <source>
        <dbReference type="EMBL" id="OGG47341.1"/>
    </source>
</evidence>
<evidence type="ECO:0000259" key="5">
    <source>
        <dbReference type="Pfam" id="PF04542"/>
    </source>
</evidence>
<sequence length="204" mass="24097">MKRRALLLDEDTKAELLEKRDEELLRLSIKHPHMFELLIDRYEDAFLRKAQSVIRGREDAEDIVQETFAKIYVNAAKFTVQEGASFKSWGYKILMNTSFTHYQKRKRDWQGTSELDPELYEMLPDRHSRQFEKQEVVDYLVSVLSRMPDHFARILTLHFIDELPQKDIAKREGISVGAVKTRIHRAKKEFKKINKQLAYDEPGA</sequence>
<dbReference type="EMBL" id="MFKQ01000013">
    <property type="protein sequence ID" value="OGG47341.1"/>
    <property type="molecule type" value="Genomic_DNA"/>
</dbReference>
<proteinExistence type="inferred from homology"/>
<evidence type="ECO:0000256" key="4">
    <source>
        <dbReference type="ARBA" id="ARBA00023163"/>
    </source>
</evidence>
<name>A0A1F6CE91_9BACT</name>
<dbReference type="Gene3D" id="1.10.10.10">
    <property type="entry name" value="Winged helix-like DNA-binding domain superfamily/Winged helix DNA-binding domain"/>
    <property type="match status" value="1"/>
</dbReference>
<evidence type="ECO:0000313" key="8">
    <source>
        <dbReference type="Proteomes" id="UP000178344"/>
    </source>
</evidence>
<dbReference type="PANTHER" id="PTHR43133">
    <property type="entry name" value="RNA POLYMERASE ECF-TYPE SIGMA FACTO"/>
    <property type="match status" value="1"/>
</dbReference>
<dbReference type="GO" id="GO:0003677">
    <property type="term" value="F:DNA binding"/>
    <property type="evidence" value="ECO:0007669"/>
    <property type="project" value="InterPro"/>
</dbReference>